<dbReference type="EMBL" id="JBJJXI010000051">
    <property type="protein sequence ID" value="KAL3400425.1"/>
    <property type="molecule type" value="Genomic_DNA"/>
</dbReference>
<name>A0ABD2X5P2_9HYME</name>
<evidence type="ECO:0000313" key="2">
    <source>
        <dbReference type="Proteomes" id="UP001627154"/>
    </source>
</evidence>
<evidence type="ECO:0000313" key="1">
    <source>
        <dbReference type="EMBL" id="KAL3400425.1"/>
    </source>
</evidence>
<accession>A0ABD2X5P2</accession>
<gene>
    <name evidence="1" type="ORF">TKK_006285</name>
</gene>
<sequence length="201" mass="23379">MNESSYLTVLKILVDEVILSKPSIERSDSLIIGSLTQLHSFLAYVKSRDYDADQFKNHEKEYLAKIIHWHLHFVEKSNAYMTVETKDCLQQLQKMFTLGRNDVLRYNAEISVEIEKLNKIRIKDDVSLLDLKERMERLLLKSMTLSVDSDTRLRFVAFVAEIGYKTDLDANRVVLPNQQSSRAKSYREDSSGNGHWNLISY</sequence>
<proteinExistence type="predicted"/>
<dbReference type="Proteomes" id="UP001627154">
    <property type="component" value="Unassembled WGS sequence"/>
</dbReference>
<organism evidence="1 2">
    <name type="scientific">Trichogramma kaykai</name>
    <dbReference type="NCBI Taxonomy" id="54128"/>
    <lineage>
        <taxon>Eukaryota</taxon>
        <taxon>Metazoa</taxon>
        <taxon>Ecdysozoa</taxon>
        <taxon>Arthropoda</taxon>
        <taxon>Hexapoda</taxon>
        <taxon>Insecta</taxon>
        <taxon>Pterygota</taxon>
        <taxon>Neoptera</taxon>
        <taxon>Endopterygota</taxon>
        <taxon>Hymenoptera</taxon>
        <taxon>Apocrita</taxon>
        <taxon>Proctotrupomorpha</taxon>
        <taxon>Chalcidoidea</taxon>
        <taxon>Trichogrammatidae</taxon>
        <taxon>Trichogramma</taxon>
    </lineage>
</organism>
<protein>
    <submittedName>
        <fullName evidence="1">Uncharacterized protein</fullName>
    </submittedName>
</protein>
<dbReference type="AlphaFoldDB" id="A0ABD2X5P2"/>
<reference evidence="1 2" key="1">
    <citation type="journal article" date="2024" name="bioRxiv">
        <title>A reference genome for Trichogramma kaykai: A tiny desert-dwelling parasitoid wasp with competing sex-ratio distorters.</title>
        <authorList>
            <person name="Culotta J."/>
            <person name="Lindsey A.R."/>
        </authorList>
    </citation>
    <scope>NUCLEOTIDE SEQUENCE [LARGE SCALE GENOMIC DNA]</scope>
    <source>
        <strain evidence="1 2">KSX58</strain>
    </source>
</reference>
<keyword evidence="2" id="KW-1185">Reference proteome</keyword>
<comment type="caution">
    <text evidence="1">The sequence shown here is derived from an EMBL/GenBank/DDBJ whole genome shotgun (WGS) entry which is preliminary data.</text>
</comment>